<name>A0A392NN22_9FABA</name>
<keyword evidence="3" id="KW-1185">Reference proteome</keyword>
<feature type="compositionally biased region" description="Acidic residues" evidence="1">
    <location>
        <begin position="57"/>
        <end position="70"/>
    </location>
</feature>
<reference evidence="2 3" key="1">
    <citation type="journal article" date="2018" name="Front. Plant Sci.">
        <title>Red Clover (Trifolium pratense) and Zigzag Clover (T. medium) - A Picture of Genomic Similarities and Differences.</title>
        <authorList>
            <person name="Dluhosova J."/>
            <person name="Istvanek J."/>
            <person name="Nedelnik J."/>
            <person name="Repkova J."/>
        </authorList>
    </citation>
    <scope>NUCLEOTIDE SEQUENCE [LARGE SCALE GENOMIC DNA]</scope>
    <source>
        <strain evidence="3">cv. 10/8</strain>
        <tissue evidence="2">Leaf</tissue>
    </source>
</reference>
<dbReference type="EMBL" id="LXQA010043363">
    <property type="protein sequence ID" value="MCI00486.1"/>
    <property type="molecule type" value="Genomic_DNA"/>
</dbReference>
<dbReference type="AlphaFoldDB" id="A0A392NN22"/>
<dbReference type="Proteomes" id="UP000265520">
    <property type="component" value="Unassembled WGS sequence"/>
</dbReference>
<comment type="caution">
    <text evidence="2">The sequence shown here is derived from an EMBL/GenBank/DDBJ whole genome shotgun (WGS) entry which is preliminary data.</text>
</comment>
<accession>A0A392NN22</accession>
<feature type="compositionally biased region" description="Basic and acidic residues" evidence="1">
    <location>
        <begin position="12"/>
        <end position="23"/>
    </location>
</feature>
<organism evidence="2 3">
    <name type="scientific">Trifolium medium</name>
    <dbReference type="NCBI Taxonomy" id="97028"/>
    <lineage>
        <taxon>Eukaryota</taxon>
        <taxon>Viridiplantae</taxon>
        <taxon>Streptophyta</taxon>
        <taxon>Embryophyta</taxon>
        <taxon>Tracheophyta</taxon>
        <taxon>Spermatophyta</taxon>
        <taxon>Magnoliopsida</taxon>
        <taxon>eudicotyledons</taxon>
        <taxon>Gunneridae</taxon>
        <taxon>Pentapetalae</taxon>
        <taxon>rosids</taxon>
        <taxon>fabids</taxon>
        <taxon>Fabales</taxon>
        <taxon>Fabaceae</taxon>
        <taxon>Papilionoideae</taxon>
        <taxon>50 kb inversion clade</taxon>
        <taxon>NPAAA clade</taxon>
        <taxon>Hologalegina</taxon>
        <taxon>IRL clade</taxon>
        <taxon>Trifolieae</taxon>
        <taxon>Trifolium</taxon>
    </lineage>
</organism>
<feature type="region of interest" description="Disordered" evidence="1">
    <location>
        <begin position="1"/>
        <end position="105"/>
    </location>
</feature>
<gene>
    <name evidence="2" type="ORF">A2U01_0021505</name>
</gene>
<feature type="compositionally biased region" description="Basic residues" evidence="1">
    <location>
        <begin position="75"/>
        <end position="90"/>
    </location>
</feature>
<protein>
    <submittedName>
        <fullName evidence="2">Transducin beta-like protein 3-like</fullName>
    </submittedName>
</protein>
<proteinExistence type="predicted"/>
<evidence type="ECO:0000256" key="1">
    <source>
        <dbReference type="SAM" id="MobiDB-lite"/>
    </source>
</evidence>
<sequence length="105" mass="11994">MSVIEPDTQQTESKDEFPLRPEIDAPDQENGIEEKDHTIENKSASKKRKSNKSSLENEIEEKDQTLENDNDTASKKRKSKKSKHGSHKKVKDVAYNKVESIQLQA</sequence>
<evidence type="ECO:0000313" key="3">
    <source>
        <dbReference type="Proteomes" id="UP000265520"/>
    </source>
</evidence>
<evidence type="ECO:0000313" key="2">
    <source>
        <dbReference type="EMBL" id="MCI00486.1"/>
    </source>
</evidence>